<evidence type="ECO:0000256" key="1">
    <source>
        <dbReference type="SAM" id="Phobius"/>
    </source>
</evidence>
<evidence type="ECO:0000313" key="2">
    <source>
        <dbReference type="EMBL" id="MYM18434.1"/>
    </source>
</evidence>
<dbReference type="EMBL" id="WWEQ01000001">
    <property type="protein sequence ID" value="MYM18434.1"/>
    <property type="molecule type" value="Genomic_DNA"/>
</dbReference>
<keyword evidence="1" id="KW-1133">Transmembrane helix</keyword>
<keyword evidence="3" id="KW-1185">Reference proteome</keyword>
<protein>
    <submittedName>
        <fullName evidence="2">Uncharacterized protein</fullName>
    </submittedName>
</protein>
<dbReference type="Proteomes" id="UP000469215">
    <property type="component" value="Unassembled WGS sequence"/>
</dbReference>
<organism evidence="2 3">
    <name type="scientific">Brevibacterium rongguiense</name>
    <dbReference type="NCBI Taxonomy" id="2695267"/>
    <lineage>
        <taxon>Bacteria</taxon>
        <taxon>Bacillati</taxon>
        <taxon>Actinomycetota</taxon>
        <taxon>Actinomycetes</taxon>
        <taxon>Micrococcales</taxon>
        <taxon>Brevibacteriaceae</taxon>
        <taxon>Brevibacterium</taxon>
    </lineage>
</organism>
<sequence>MTTDPQHPGGRPPAPRPAALAAAAQSALLGASFALVLSFGLFMLMGFGIDATLVWMLALGLLAFGATFAPTLLIARSRERRAPGA</sequence>
<dbReference type="AlphaFoldDB" id="A0A6N9H483"/>
<dbReference type="RefSeq" id="WP_160951902.1">
    <property type="nucleotide sequence ID" value="NZ_WWEQ01000001.1"/>
</dbReference>
<reference evidence="2 3" key="1">
    <citation type="submission" date="2020-01" db="EMBL/GenBank/DDBJ databases">
        <authorList>
            <person name="Deng T."/>
        </authorList>
    </citation>
    <scope>NUCLEOTIDE SEQUENCE [LARGE SCALE GENOMIC DNA]</scope>
    <source>
        <strain evidence="2 3">5221</strain>
    </source>
</reference>
<gene>
    <name evidence="2" type="ORF">GSY69_00165</name>
</gene>
<evidence type="ECO:0000313" key="3">
    <source>
        <dbReference type="Proteomes" id="UP000469215"/>
    </source>
</evidence>
<keyword evidence="1" id="KW-0472">Membrane</keyword>
<comment type="caution">
    <text evidence="2">The sequence shown here is derived from an EMBL/GenBank/DDBJ whole genome shotgun (WGS) entry which is preliminary data.</text>
</comment>
<feature type="transmembrane region" description="Helical" evidence="1">
    <location>
        <begin position="20"/>
        <end position="47"/>
    </location>
</feature>
<keyword evidence="1" id="KW-0812">Transmembrane</keyword>
<name>A0A6N9H483_9MICO</name>
<feature type="transmembrane region" description="Helical" evidence="1">
    <location>
        <begin position="53"/>
        <end position="75"/>
    </location>
</feature>
<proteinExistence type="predicted"/>
<accession>A0A6N9H483</accession>